<dbReference type="GO" id="GO:0019843">
    <property type="term" value="F:rRNA binding"/>
    <property type="evidence" value="ECO:0007669"/>
    <property type="project" value="UniProtKB-UniRule"/>
</dbReference>
<evidence type="ECO:0000256" key="2">
    <source>
        <dbReference type="ARBA" id="ARBA00022730"/>
    </source>
</evidence>
<dbReference type="SMART" id="SM00739">
    <property type="entry name" value="KOW"/>
    <property type="match status" value="1"/>
</dbReference>
<organism evidence="10 11">
    <name type="scientific">Candidatus Fischerbacteria bacterium RBG_13_37_8</name>
    <dbReference type="NCBI Taxonomy" id="1817863"/>
    <lineage>
        <taxon>Bacteria</taxon>
        <taxon>Candidatus Fischeribacteriota</taxon>
    </lineage>
</organism>
<sequence>MKLFVKKNDQVKILSGKDGGKTGKVLKVFPEKERLIVERINLVKRHTKANPRKQIKAGVLEKEAPIHASNVKIICPECKEPVRIGKKFLEDGSKVRICRKCGGVV</sequence>
<dbReference type="Gene3D" id="2.30.30.30">
    <property type="match status" value="1"/>
</dbReference>
<accession>A0A1F5VDZ9</accession>
<dbReference type="GO" id="GO:0003735">
    <property type="term" value="F:structural constituent of ribosome"/>
    <property type="evidence" value="ECO:0007669"/>
    <property type="project" value="InterPro"/>
</dbReference>
<dbReference type="InterPro" id="IPR005824">
    <property type="entry name" value="KOW"/>
</dbReference>
<evidence type="ECO:0000313" key="11">
    <source>
        <dbReference type="Proteomes" id="UP000178943"/>
    </source>
</evidence>
<evidence type="ECO:0000256" key="6">
    <source>
        <dbReference type="ARBA" id="ARBA00035206"/>
    </source>
</evidence>
<gene>
    <name evidence="8" type="primary">rplX</name>
    <name evidence="10" type="ORF">A2Y62_03080</name>
</gene>
<dbReference type="STRING" id="1817863.A2Y62_03080"/>
<dbReference type="InterPro" id="IPR003256">
    <property type="entry name" value="Ribosomal_uL24"/>
</dbReference>
<keyword evidence="3 8" id="KW-0694">RNA-binding</keyword>
<dbReference type="InterPro" id="IPR008991">
    <property type="entry name" value="Translation_prot_SH3-like_sf"/>
</dbReference>
<evidence type="ECO:0000256" key="7">
    <source>
        <dbReference type="ARBA" id="ARBA00058688"/>
    </source>
</evidence>
<comment type="caution">
    <text evidence="10">The sequence shown here is derived from an EMBL/GenBank/DDBJ whole genome shotgun (WGS) entry which is preliminary data.</text>
</comment>
<evidence type="ECO:0000256" key="3">
    <source>
        <dbReference type="ARBA" id="ARBA00022884"/>
    </source>
</evidence>
<proteinExistence type="inferred from homology"/>
<dbReference type="CDD" id="cd06089">
    <property type="entry name" value="KOW_RPL26"/>
    <property type="match status" value="1"/>
</dbReference>
<keyword evidence="4 8" id="KW-0689">Ribosomal protein</keyword>
<dbReference type="InterPro" id="IPR041988">
    <property type="entry name" value="Ribosomal_uL24_KOW"/>
</dbReference>
<dbReference type="FunFam" id="2.30.30.30:FF:000004">
    <property type="entry name" value="50S ribosomal protein L24"/>
    <property type="match status" value="1"/>
</dbReference>
<dbReference type="PANTHER" id="PTHR12903">
    <property type="entry name" value="MITOCHONDRIAL RIBOSOMAL PROTEIN L24"/>
    <property type="match status" value="1"/>
</dbReference>
<dbReference type="EMBL" id="MFGW01000189">
    <property type="protein sequence ID" value="OGF61667.1"/>
    <property type="molecule type" value="Genomic_DNA"/>
</dbReference>
<evidence type="ECO:0000256" key="8">
    <source>
        <dbReference type="HAMAP-Rule" id="MF_01326"/>
    </source>
</evidence>
<evidence type="ECO:0000313" key="10">
    <source>
        <dbReference type="EMBL" id="OGF61667.1"/>
    </source>
</evidence>
<comment type="function">
    <text evidence="7 8">One of the proteins that surrounds the polypeptide exit tunnel on the outside of the subunit.</text>
</comment>
<evidence type="ECO:0000256" key="4">
    <source>
        <dbReference type="ARBA" id="ARBA00022980"/>
    </source>
</evidence>
<evidence type="ECO:0000256" key="5">
    <source>
        <dbReference type="ARBA" id="ARBA00023274"/>
    </source>
</evidence>
<evidence type="ECO:0000259" key="9">
    <source>
        <dbReference type="SMART" id="SM00739"/>
    </source>
</evidence>
<keyword evidence="2 8" id="KW-0699">rRNA-binding</keyword>
<dbReference type="NCBIfam" id="TIGR01079">
    <property type="entry name" value="rplX_bact"/>
    <property type="match status" value="1"/>
</dbReference>
<keyword evidence="5 8" id="KW-0687">Ribonucleoprotein</keyword>
<dbReference type="InterPro" id="IPR014722">
    <property type="entry name" value="Rib_uL2_dom2"/>
</dbReference>
<protein>
    <recommendedName>
        <fullName evidence="6 8">Large ribosomal subunit protein uL24</fullName>
    </recommendedName>
</protein>
<comment type="function">
    <text evidence="8">One of two assembly initiator proteins, it binds directly to the 5'-end of the 23S rRNA, where it nucleates assembly of the 50S subunit.</text>
</comment>
<dbReference type="Proteomes" id="UP000178943">
    <property type="component" value="Unassembled WGS sequence"/>
</dbReference>
<comment type="similarity">
    <text evidence="1 8">Belongs to the universal ribosomal protein uL24 family.</text>
</comment>
<dbReference type="InterPro" id="IPR057264">
    <property type="entry name" value="Ribosomal_uL24_C"/>
</dbReference>
<dbReference type="SUPFAM" id="SSF50104">
    <property type="entry name" value="Translation proteins SH3-like domain"/>
    <property type="match status" value="1"/>
</dbReference>
<dbReference type="AlphaFoldDB" id="A0A1F5VDZ9"/>
<dbReference type="GO" id="GO:1990904">
    <property type="term" value="C:ribonucleoprotein complex"/>
    <property type="evidence" value="ECO:0007669"/>
    <property type="project" value="UniProtKB-KW"/>
</dbReference>
<feature type="domain" description="KOW" evidence="9">
    <location>
        <begin position="4"/>
        <end position="31"/>
    </location>
</feature>
<dbReference type="Pfam" id="PF17136">
    <property type="entry name" value="ribosomal_L24"/>
    <property type="match status" value="1"/>
</dbReference>
<name>A0A1F5VDZ9_9BACT</name>
<dbReference type="HAMAP" id="MF_01326_B">
    <property type="entry name" value="Ribosomal_uL24_B"/>
    <property type="match status" value="1"/>
</dbReference>
<evidence type="ECO:0000256" key="1">
    <source>
        <dbReference type="ARBA" id="ARBA00010618"/>
    </source>
</evidence>
<dbReference type="GO" id="GO:0005840">
    <property type="term" value="C:ribosome"/>
    <property type="evidence" value="ECO:0007669"/>
    <property type="project" value="UniProtKB-KW"/>
</dbReference>
<reference evidence="10 11" key="1">
    <citation type="journal article" date="2016" name="Nat. Commun.">
        <title>Thousands of microbial genomes shed light on interconnected biogeochemical processes in an aquifer system.</title>
        <authorList>
            <person name="Anantharaman K."/>
            <person name="Brown C.T."/>
            <person name="Hug L.A."/>
            <person name="Sharon I."/>
            <person name="Castelle C.J."/>
            <person name="Probst A.J."/>
            <person name="Thomas B.C."/>
            <person name="Singh A."/>
            <person name="Wilkins M.J."/>
            <person name="Karaoz U."/>
            <person name="Brodie E.L."/>
            <person name="Williams K.H."/>
            <person name="Hubbard S.S."/>
            <person name="Banfield J.F."/>
        </authorList>
    </citation>
    <scope>NUCLEOTIDE SEQUENCE [LARGE SCALE GENOMIC DNA]</scope>
</reference>
<dbReference type="Pfam" id="PF00467">
    <property type="entry name" value="KOW"/>
    <property type="match status" value="1"/>
</dbReference>
<comment type="subunit">
    <text evidence="8">Part of the 50S ribosomal subunit.</text>
</comment>
<dbReference type="GO" id="GO:0006412">
    <property type="term" value="P:translation"/>
    <property type="evidence" value="ECO:0007669"/>
    <property type="project" value="UniProtKB-UniRule"/>
</dbReference>